<keyword evidence="16" id="KW-1185">Reference proteome</keyword>
<evidence type="ECO:0000256" key="7">
    <source>
        <dbReference type="ARBA" id="ARBA00022825"/>
    </source>
</evidence>
<name>A0ABU5Y691_9MYCO</name>
<feature type="active site" description="Charge relay system" evidence="10">
    <location>
        <position position="88"/>
    </location>
</feature>
<evidence type="ECO:0000256" key="4">
    <source>
        <dbReference type="ARBA" id="ARBA00022670"/>
    </source>
</evidence>
<dbReference type="EMBL" id="JAYJJU010000033">
    <property type="protein sequence ID" value="MEB3034490.1"/>
    <property type="molecule type" value="Genomic_DNA"/>
</dbReference>
<dbReference type="InterPro" id="IPR015500">
    <property type="entry name" value="Peptidase_S8_subtilisin-rel"/>
</dbReference>
<keyword evidence="7 10" id="KW-0720">Serine protease</keyword>
<feature type="transmembrane region" description="Helical" evidence="13">
    <location>
        <begin position="389"/>
        <end position="411"/>
    </location>
</feature>
<keyword evidence="5 13" id="KW-0812">Transmembrane</keyword>
<dbReference type="Proteomes" id="UP001298593">
    <property type="component" value="Unassembled WGS sequence"/>
</dbReference>
<evidence type="ECO:0000256" key="1">
    <source>
        <dbReference type="ARBA" id="ARBA00004162"/>
    </source>
</evidence>
<feature type="region of interest" description="Disordered" evidence="12">
    <location>
        <begin position="411"/>
        <end position="441"/>
    </location>
</feature>
<proteinExistence type="inferred from homology"/>
<evidence type="ECO:0000256" key="5">
    <source>
        <dbReference type="ARBA" id="ARBA00022692"/>
    </source>
</evidence>
<dbReference type="PROSITE" id="PS51892">
    <property type="entry name" value="SUBTILASE"/>
    <property type="match status" value="1"/>
</dbReference>
<comment type="caution">
    <text evidence="15">The sequence shown here is derived from an EMBL/GenBank/DDBJ whole genome shotgun (WGS) entry which is preliminary data.</text>
</comment>
<dbReference type="PANTHER" id="PTHR43806">
    <property type="entry name" value="PEPTIDASE S8"/>
    <property type="match status" value="1"/>
</dbReference>
<dbReference type="InterPro" id="IPR023827">
    <property type="entry name" value="Peptidase_S8_Asp-AS"/>
</dbReference>
<dbReference type="SUPFAM" id="SSF52743">
    <property type="entry name" value="Subtilisin-like"/>
    <property type="match status" value="1"/>
</dbReference>
<dbReference type="GO" id="GO:0008233">
    <property type="term" value="F:peptidase activity"/>
    <property type="evidence" value="ECO:0007669"/>
    <property type="project" value="UniProtKB-KW"/>
</dbReference>
<dbReference type="InterPro" id="IPR000209">
    <property type="entry name" value="Peptidase_S8/S53_dom"/>
</dbReference>
<dbReference type="NCBIfam" id="TIGR03921">
    <property type="entry name" value="T7SS_mycosin"/>
    <property type="match status" value="1"/>
</dbReference>
<gene>
    <name evidence="15" type="primary">mycP</name>
    <name evidence="15" type="ORF">KV113_23385</name>
</gene>
<dbReference type="PROSITE" id="PS00137">
    <property type="entry name" value="SUBTILASE_HIS"/>
    <property type="match status" value="1"/>
</dbReference>
<dbReference type="PROSITE" id="PS00138">
    <property type="entry name" value="SUBTILASE_SER"/>
    <property type="match status" value="1"/>
</dbReference>
<keyword evidence="6 10" id="KW-0378">Hydrolase</keyword>
<evidence type="ECO:0000256" key="10">
    <source>
        <dbReference type="PROSITE-ProRule" id="PRU01240"/>
    </source>
</evidence>
<organism evidence="15 16">
    <name type="scientific">[Mycobacterium] nativiensis</name>
    <dbReference type="NCBI Taxonomy" id="2855503"/>
    <lineage>
        <taxon>Bacteria</taxon>
        <taxon>Bacillati</taxon>
        <taxon>Actinomycetota</taxon>
        <taxon>Actinomycetes</taxon>
        <taxon>Mycobacteriales</taxon>
        <taxon>Mycobacteriaceae</taxon>
        <taxon>Mycolicibacter</taxon>
    </lineage>
</organism>
<keyword evidence="9 13" id="KW-0472">Membrane</keyword>
<evidence type="ECO:0000313" key="16">
    <source>
        <dbReference type="Proteomes" id="UP001298593"/>
    </source>
</evidence>
<dbReference type="RefSeq" id="WP_224977187.1">
    <property type="nucleotide sequence ID" value="NZ_JAYJJU010000033.1"/>
</dbReference>
<feature type="domain" description="Peptidase S8/S53" evidence="14">
    <location>
        <begin position="79"/>
        <end position="345"/>
    </location>
</feature>
<evidence type="ECO:0000256" key="12">
    <source>
        <dbReference type="SAM" id="MobiDB-lite"/>
    </source>
</evidence>
<feature type="region of interest" description="Disordered" evidence="12">
    <location>
        <begin position="353"/>
        <end position="385"/>
    </location>
</feature>
<dbReference type="InterPro" id="IPR023828">
    <property type="entry name" value="Peptidase_S8_Ser-AS"/>
</dbReference>
<sequence>MARAFGAAVIAGTTQCVVPAHAVAPPPIDGTRLPAPAPAAPAHPTVQRAVCTVPTLDPGLAPTQLDGLDLSAVWALTRGAGQRVAVIDTGVTPHRRLPHLVGGGDYVSTGDGTQDCDGHGTLVAGIIGAAPDPGTDRFSGIAPLATVIGIRQSSTRFGPAGGPPGVGDIETLAKAVRTAADLAASVINISSVACRPVGSGLDDRALGAALAYAVEVKGAVVVAAAGNTDDGCGTDGPTIVSPAWYDDYVLTVGSVDARGAPSAFTRAGPWVDVAAPGEAVLSLSTVGDAMATTTGGTSFAVPVVSGLAVLIRSRHPDWTPRQVMDRITATAHHPPGGRDDFVGAGVIDPLAAVGSETPRPAKPATNAPMVPPAPAARPGPEPAASGLRAAVTGTAVLLAVLLASVTGRVVARTRRRRPTEPGPDPAADRPAIRPASATGLP</sequence>
<dbReference type="GO" id="GO:0006508">
    <property type="term" value="P:proteolysis"/>
    <property type="evidence" value="ECO:0007669"/>
    <property type="project" value="UniProtKB-KW"/>
</dbReference>
<reference evidence="15 16" key="1">
    <citation type="submission" date="2023-12" db="EMBL/GenBank/DDBJ databases">
        <title>Description of new species of Mycobacterium terrae complex isolated from sewage at the Sao Paulo Zoological Park Foundation in Brazil.</title>
        <authorList>
            <person name="Romagnoli C.L."/>
            <person name="Conceicao E.C."/>
            <person name="Machado E."/>
            <person name="Barreto L.B.P.F."/>
            <person name="Sharma A."/>
            <person name="Silva N.M."/>
            <person name="Marques L.E."/>
            <person name="Juliana M.A."/>
            <person name="Lourenco M.C.S."/>
            <person name="Digiampietri L.A."/>
            <person name="Suffys P.N."/>
            <person name="Viana-Niero C."/>
        </authorList>
    </citation>
    <scope>NUCLEOTIDE SEQUENCE [LARGE SCALE GENOMIC DNA]</scope>
    <source>
        <strain evidence="15 16">MYC340</strain>
    </source>
</reference>
<dbReference type="PROSITE" id="PS00136">
    <property type="entry name" value="SUBTILASE_ASP"/>
    <property type="match status" value="1"/>
</dbReference>
<evidence type="ECO:0000256" key="11">
    <source>
        <dbReference type="RuleBase" id="RU003355"/>
    </source>
</evidence>
<evidence type="ECO:0000259" key="14">
    <source>
        <dbReference type="Pfam" id="PF00082"/>
    </source>
</evidence>
<comment type="similarity">
    <text evidence="2 10 11">Belongs to the peptidase S8 family.</text>
</comment>
<feature type="active site" description="Charge relay system" evidence="10">
    <location>
        <position position="298"/>
    </location>
</feature>
<evidence type="ECO:0000256" key="3">
    <source>
        <dbReference type="ARBA" id="ARBA00022475"/>
    </source>
</evidence>
<feature type="compositionally biased region" description="Low complexity" evidence="12">
    <location>
        <begin position="432"/>
        <end position="441"/>
    </location>
</feature>
<dbReference type="PRINTS" id="PR00723">
    <property type="entry name" value="SUBTILISIN"/>
</dbReference>
<dbReference type="PANTHER" id="PTHR43806:SF11">
    <property type="entry name" value="CEREVISIN-RELATED"/>
    <property type="match status" value="1"/>
</dbReference>
<dbReference type="InterPro" id="IPR022398">
    <property type="entry name" value="Peptidase_S8_His-AS"/>
</dbReference>
<dbReference type="Gene3D" id="3.40.50.200">
    <property type="entry name" value="Peptidase S8/S53 domain"/>
    <property type="match status" value="1"/>
</dbReference>
<evidence type="ECO:0000313" key="15">
    <source>
        <dbReference type="EMBL" id="MEB3034490.1"/>
    </source>
</evidence>
<feature type="active site" description="Charge relay system" evidence="10">
    <location>
        <position position="119"/>
    </location>
</feature>
<keyword evidence="3" id="KW-1003">Cell membrane</keyword>
<comment type="subcellular location">
    <subcellularLocation>
        <location evidence="1">Cell membrane</location>
        <topology evidence="1">Single-pass membrane protein</topology>
    </subcellularLocation>
</comment>
<keyword evidence="8 13" id="KW-1133">Transmembrane helix</keyword>
<dbReference type="InterPro" id="IPR050131">
    <property type="entry name" value="Peptidase_S8_subtilisin-like"/>
</dbReference>
<dbReference type="InterPro" id="IPR036852">
    <property type="entry name" value="Peptidase_S8/S53_dom_sf"/>
</dbReference>
<evidence type="ECO:0000256" key="13">
    <source>
        <dbReference type="SAM" id="Phobius"/>
    </source>
</evidence>
<dbReference type="InterPro" id="IPR023834">
    <property type="entry name" value="T7SS_pept_S8A_mycosin"/>
</dbReference>
<evidence type="ECO:0000256" key="2">
    <source>
        <dbReference type="ARBA" id="ARBA00011073"/>
    </source>
</evidence>
<evidence type="ECO:0000256" key="9">
    <source>
        <dbReference type="ARBA" id="ARBA00023136"/>
    </source>
</evidence>
<evidence type="ECO:0000256" key="6">
    <source>
        <dbReference type="ARBA" id="ARBA00022801"/>
    </source>
</evidence>
<feature type="compositionally biased region" description="Pro residues" evidence="12">
    <location>
        <begin position="369"/>
        <end position="381"/>
    </location>
</feature>
<dbReference type="Pfam" id="PF00082">
    <property type="entry name" value="Peptidase_S8"/>
    <property type="match status" value="1"/>
</dbReference>
<evidence type="ECO:0000256" key="8">
    <source>
        <dbReference type="ARBA" id="ARBA00022989"/>
    </source>
</evidence>
<protein>
    <submittedName>
        <fullName evidence="15">Type VII secretion-associated serine protease mycosin</fullName>
    </submittedName>
</protein>
<accession>A0ABU5Y691</accession>
<keyword evidence="4 10" id="KW-0645">Protease</keyword>